<feature type="region of interest" description="Disordered" evidence="1">
    <location>
        <begin position="581"/>
        <end position="610"/>
    </location>
</feature>
<feature type="region of interest" description="Disordered" evidence="1">
    <location>
        <begin position="638"/>
        <end position="665"/>
    </location>
</feature>
<evidence type="ECO:0000259" key="2">
    <source>
        <dbReference type="Pfam" id="PF13482"/>
    </source>
</evidence>
<gene>
    <name evidence="3" type="ORF">SAMEA4535761_02308</name>
</gene>
<proteinExistence type="predicted"/>
<feature type="region of interest" description="Disordered" evidence="1">
    <location>
        <begin position="529"/>
        <end position="567"/>
    </location>
</feature>
<feature type="domain" description="YprB ribonuclease H-like" evidence="2">
    <location>
        <begin position="409"/>
        <end position="506"/>
    </location>
</feature>
<reference evidence="3 4" key="1">
    <citation type="submission" date="2017-06" db="EMBL/GenBank/DDBJ databases">
        <authorList>
            <consortium name="Pathogen Informatics"/>
        </authorList>
    </citation>
    <scope>NUCLEOTIDE SEQUENCE [LARGE SCALE GENOMIC DNA]</scope>
    <source>
        <strain evidence="3 4">NCTC13015</strain>
    </source>
</reference>
<dbReference type="Pfam" id="PF13482">
    <property type="entry name" value="RNase_H_2"/>
    <property type="match status" value="1"/>
</dbReference>
<evidence type="ECO:0000313" key="4">
    <source>
        <dbReference type="Proteomes" id="UP000215374"/>
    </source>
</evidence>
<dbReference type="InterPro" id="IPR019993">
    <property type="entry name" value="RecB_nuclease_TM0106_put"/>
</dbReference>
<name>A0A240AR21_9CORY</name>
<dbReference type="Proteomes" id="UP000215374">
    <property type="component" value="Chromosome 1"/>
</dbReference>
<evidence type="ECO:0000256" key="1">
    <source>
        <dbReference type="SAM" id="MobiDB-lite"/>
    </source>
</evidence>
<accession>A0A240AR21</accession>
<evidence type="ECO:0000313" key="3">
    <source>
        <dbReference type="EMBL" id="SNV85845.1"/>
    </source>
</evidence>
<dbReference type="AlphaFoldDB" id="A0A240AR21"/>
<feature type="compositionally biased region" description="Basic and acidic residues" evidence="1">
    <location>
        <begin position="529"/>
        <end position="552"/>
    </location>
</feature>
<feature type="compositionally biased region" description="Basic and acidic residues" evidence="1">
    <location>
        <begin position="600"/>
        <end position="610"/>
    </location>
</feature>
<organism evidence="3 4">
    <name type="scientific">Corynebacterium imitans</name>
    <dbReference type="NCBI Taxonomy" id="156978"/>
    <lineage>
        <taxon>Bacteria</taxon>
        <taxon>Bacillati</taxon>
        <taxon>Actinomycetota</taxon>
        <taxon>Actinomycetes</taxon>
        <taxon>Mycobacteriales</taxon>
        <taxon>Corynebacteriaceae</taxon>
        <taxon>Corynebacterium</taxon>
    </lineage>
</organism>
<feature type="compositionally biased region" description="Gly residues" evidence="1">
    <location>
        <begin position="640"/>
        <end position="650"/>
    </location>
</feature>
<dbReference type="InterPro" id="IPR038720">
    <property type="entry name" value="YprB_RNase_H-like_dom"/>
</dbReference>
<sequence length="727" mass="78399">MVLFFAAADLTRQAGIVVTIVNEPFQVRPADLVGCRYRLRQRLAHPEVGPTPAGQSRQAQLAAARALVFAALPVKRAVGDGRGKAFVRVDLATADTSEELELRDGETRAALRRGAHLITRAVLCGEIDGVRVVCKIDVLVRTDAGYMPVIVSNHRVARKDPASLALMVPTGRLGLGAPLEVQAKPRHHTIDGYTLAMAHLLLGEKASGRGGVIGQDRERAYVGELARFIPPLKRALETPIPPEPRRLKQCATCRFWPLCGEKLEEMDDISLVFSGGRGDQWRERGIDTVGQLIDADVGDASRIAQAWREGVPVLKRRGPVHVPRADVEIDVDMEAYLDQGAYLWGAFDGEAYHPFVIWEEVGGEAEERNFTEFWRWLMARRDAAHAEGKTFAAYCYAAGGENHWLKSSAKRFDTVALAEVQAFIASDEWVDVFAYVRQHLVGTDGLGLKVLGPVVGFTWEDDDVDGEASVALRRQARRDDEAGAQARATLLQYNEDDCRATRAVREFLDAGAPGLPLLYALLRHGESCGNGDEHGEHGREHADEAGPGERLEGPTSGRAQKRRAHVVAEDVQARCLRAVLIRDEPDPPGGGGVQGEEAGGEDKQAGKRDVEVATGTDERAGEHEYCSGEHDAAAAEAGNEGAGAGAGPGAGEVHHVCQPGERGGQTEVVDGAEAEEVVHGDEHAHGDKRGGHKTDEAGVAQVAGYGAELGCRADRGLRAEVALLRQQ</sequence>
<dbReference type="EMBL" id="LT906467">
    <property type="protein sequence ID" value="SNV85845.1"/>
    <property type="molecule type" value="Genomic_DNA"/>
</dbReference>
<protein>
    <submittedName>
        <fullName evidence="3">Putative RecB family nuclease, TM0106 family</fullName>
    </submittedName>
</protein>
<dbReference type="NCBIfam" id="TIGR03491">
    <property type="entry name" value="TM0106 family RecB-like putative nuclease"/>
    <property type="match status" value="1"/>
</dbReference>